<dbReference type="EMBL" id="JARKIE010000081">
    <property type="protein sequence ID" value="KAJ7688124.1"/>
    <property type="molecule type" value="Genomic_DNA"/>
</dbReference>
<sequence length="596" mass="65335">MKRILIGEKKGYIQPGESMSQFGLGLGVGLAGSSWNFPTGENDACKADSYILYETLAPDLSPLKSQILVGLFPPLRFGRAQAPAERPPTSQRPQQRTLHFYVDDHKPQYCHLNPPQQYPRGSPTLALPFDQGQLILWQSPRLTILFPPHLCRRPQTLLCRSCTSAGPIPPPSDAPQRPPGLLRFGADFLLATGLLVTSILCYPHHAENLGSSTSRATVKQATLTSVAYFNAAEPGQLSQSLSLMHPMLEALHTLVQMLPLQPRLPRRTPLPPCAPVVRHGPHPICEPHGFLTVPASAGAAGSTQTPTSGIRDTRDLLLNSRTSIHGVCFTGIPRDIEARRAGLPQMREEIFMPMLFWLCAQSLALKLKISGGGTPVLVAAVDTLGKYGAARGGGRQTQRNIRTRQHAHVGVHPECARHAANSACTTVFLARARHRRQLFLMHEWAASAFRREEKGDICSGSCNSVPQQRLSECAGARDMCVDLGVESGRRWALEAGGIRPRGDEESGLRGEWDGRERALLRPKPPCPPKLRQKSKSSRLSPPKNCPLALRKRTRWRAASSRSSTLRSHLKACTSRRAAPTLCLAIAQEKPSLEQLR</sequence>
<keyword evidence="3" id="KW-1185">Reference proteome</keyword>
<reference evidence="2" key="1">
    <citation type="submission" date="2023-03" db="EMBL/GenBank/DDBJ databases">
        <title>Massive genome expansion in bonnet fungi (Mycena s.s.) driven by repeated elements and novel gene families across ecological guilds.</title>
        <authorList>
            <consortium name="Lawrence Berkeley National Laboratory"/>
            <person name="Harder C.B."/>
            <person name="Miyauchi S."/>
            <person name="Viragh M."/>
            <person name="Kuo A."/>
            <person name="Thoen E."/>
            <person name="Andreopoulos B."/>
            <person name="Lu D."/>
            <person name="Skrede I."/>
            <person name="Drula E."/>
            <person name="Henrissat B."/>
            <person name="Morin E."/>
            <person name="Kohler A."/>
            <person name="Barry K."/>
            <person name="LaButti K."/>
            <person name="Morin E."/>
            <person name="Salamov A."/>
            <person name="Lipzen A."/>
            <person name="Mereny Z."/>
            <person name="Hegedus B."/>
            <person name="Baldrian P."/>
            <person name="Stursova M."/>
            <person name="Weitz H."/>
            <person name="Taylor A."/>
            <person name="Grigoriev I.V."/>
            <person name="Nagy L.G."/>
            <person name="Martin F."/>
            <person name="Kauserud H."/>
        </authorList>
    </citation>
    <scope>NUCLEOTIDE SEQUENCE</scope>
    <source>
        <strain evidence="2">CBHHK067</strain>
    </source>
</reference>
<accession>A0AAD7GCH9</accession>
<feature type="region of interest" description="Disordered" evidence="1">
    <location>
        <begin position="500"/>
        <end position="545"/>
    </location>
</feature>
<gene>
    <name evidence="2" type="ORF">B0H17DRAFT_1135776</name>
</gene>
<evidence type="ECO:0000256" key="1">
    <source>
        <dbReference type="SAM" id="MobiDB-lite"/>
    </source>
</evidence>
<protein>
    <submittedName>
        <fullName evidence="2">Uncharacterized protein</fullName>
    </submittedName>
</protein>
<name>A0AAD7GCH9_MYCRO</name>
<proteinExistence type="predicted"/>
<feature type="compositionally biased region" description="Basic and acidic residues" evidence="1">
    <location>
        <begin position="500"/>
        <end position="519"/>
    </location>
</feature>
<comment type="caution">
    <text evidence="2">The sequence shown here is derived from an EMBL/GenBank/DDBJ whole genome shotgun (WGS) entry which is preliminary data.</text>
</comment>
<dbReference type="AlphaFoldDB" id="A0AAD7GCH9"/>
<evidence type="ECO:0000313" key="2">
    <source>
        <dbReference type="EMBL" id="KAJ7688124.1"/>
    </source>
</evidence>
<dbReference type="Proteomes" id="UP001221757">
    <property type="component" value="Unassembled WGS sequence"/>
</dbReference>
<evidence type="ECO:0000313" key="3">
    <source>
        <dbReference type="Proteomes" id="UP001221757"/>
    </source>
</evidence>
<organism evidence="2 3">
    <name type="scientific">Mycena rosella</name>
    <name type="common">Pink bonnet</name>
    <name type="synonym">Agaricus rosellus</name>
    <dbReference type="NCBI Taxonomy" id="1033263"/>
    <lineage>
        <taxon>Eukaryota</taxon>
        <taxon>Fungi</taxon>
        <taxon>Dikarya</taxon>
        <taxon>Basidiomycota</taxon>
        <taxon>Agaricomycotina</taxon>
        <taxon>Agaricomycetes</taxon>
        <taxon>Agaricomycetidae</taxon>
        <taxon>Agaricales</taxon>
        <taxon>Marasmiineae</taxon>
        <taxon>Mycenaceae</taxon>
        <taxon>Mycena</taxon>
    </lineage>
</organism>